<dbReference type="Pfam" id="PF00364">
    <property type="entry name" value="Biotin_lipoyl"/>
    <property type="match status" value="1"/>
</dbReference>
<gene>
    <name evidence="10" type="ORF">NC99_27620</name>
</gene>
<dbReference type="AlphaFoldDB" id="A0A0L8V8K5"/>
<sequence>MSLFHKILIANRGEIAVRVIKTARGLGIATVAVYAADDSGSLHVELADQAVLLEGTQLSETYLNQEKIIETALACGAEAIHPGYGFLSENADFANRVEQAGLGFIGATPDQIRLMGEKTQAIAFVKSLGIPVIPGMTGLVDDILSRSHQLVFPVLVKASCGGGGKGMEVVHDLAALPAALKRAQRQAEQYFGNGELFVEKFLSGARHIEVQLLGDGQGNAVHLFERECSIQRRYQKLIEESPAQTLSEETRGQLYQAAVQIARETKYRGAGTIEFLVDEEDNFYFLEMNTRLQVEHPVTELVTGQDLVAWQLRMAAGEQLSLKQSDLEIKGHAMELRICAEDPLHDFRPTSGLVGQVHVPNDARWDSFLRDGTSLSSNYDSLVGKLIVWAETRDEAREKMCGSLASLHIDGLSTNQEFLLELVKQQDFKQNNINTRWVEDQLPTIVQSLNQSADSTAAELLTAYVLHHFYRPVKSTKLWKALGYWRMMHRFRIQSGAEWHEIEMVRKEIGWALTWNETTYDLRNYHFNGSIIDFQLNNKDITIFISGEEDATVLQLKGKKYRLRSNHIPGQVCLNKLEVAQGELKMDQVVANLFGKVIAVLVKPGDLLQKGQNLLVIESMKSEFTIQSPVDAVVKNIHVSQGHLVQDKQLLVDLES</sequence>
<dbReference type="RefSeq" id="WP_053184240.1">
    <property type="nucleotide sequence ID" value="NZ_LGIA01000161.1"/>
</dbReference>
<dbReference type="EMBL" id="LGIA01000161">
    <property type="protein sequence ID" value="KOH44532.1"/>
    <property type="molecule type" value="Genomic_DNA"/>
</dbReference>
<dbReference type="Pfam" id="PF02785">
    <property type="entry name" value="Biotin_carb_C"/>
    <property type="match status" value="1"/>
</dbReference>
<comment type="caution">
    <text evidence="10">The sequence shown here is derived from an EMBL/GenBank/DDBJ whole genome shotgun (WGS) entry which is preliminary data.</text>
</comment>
<dbReference type="FunFam" id="3.40.50.20:FF:000010">
    <property type="entry name" value="Propionyl-CoA carboxylase subunit alpha"/>
    <property type="match status" value="1"/>
</dbReference>
<name>A0A0L8V8K5_9BACT</name>
<keyword evidence="11" id="KW-1185">Reference proteome</keyword>
<evidence type="ECO:0000256" key="3">
    <source>
        <dbReference type="ARBA" id="ARBA00022741"/>
    </source>
</evidence>
<dbReference type="PANTHER" id="PTHR18866:SF33">
    <property type="entry name" value="METHYLCROTONOYL-COA CARBOXYLASE SUBUNIT ALPHA, MITOCHONDRIAL-RELATED"/>
    <property type="match status" value="1"/>
</dbReference>
<dbReference type="SUPFAM" id="SSF51246">
    <property type="entry name" value="Rudiment single hybrid motif"/>
    <property type="match status" value="1"/>
</dbReference>
<dbReference type="Gene3D" id="2.40.50.100">
    <property type="match status" value="1"/>
</dbReference>
<dbReference type="PROSITE" id="PS00866">
    <property type="entry name" value="CPSASE_1"/>
    <property type="match status" value="1"/>
</dbReference>
<dbReference type="SUPFAM" id="SSF51230">
    <property type="entry name" value="Single hybrid motif"/>
    <property type="match status" value="1"/>
</dbReference>
<feature type="domain" description="ATP-grasp" evidence="8">
    <location>
        <begin position="122"/>
        <end position="316"/>
    </location>
</feature>
<dbReference type="InterPro" id="IPR011053">
    <property type="entry name" value="Single_hybrid_motif"/>
</dbReference>
<dbReference type="PROSITE" id="PS50979">
    <property type="entry name" value="BC"/>
    <property type="match status" value="1"/>
</dbReference>
<dbReference type="InterPro" id="IPR005481">
    <property type="entry name" value="BC-like_N"/>
</dbReference>
<dbReference type="InterPro" id="IPR005479">
    <property type="entry name" value="CPAse_ATP-bd"/>
</dbReference>
<keyword evidence="5" id="KW-0092">Biotin</keyword>
<evidence type="ECO:0000256" key="4">
    <source>
        <dbReference type="ARBA" id="ARBA00022840"/>
    </source>
</evidence>
<dbReference type="SUPFAM" id="SSF56059">
    <property type="entry name" value="Glutathione synthetase ATP-binding domain-like"/>
    <property type="match status" value="1"/>
</dbReference>
<keyword evidence="2" id="KW-0436">Ligase</keyword>
<dbReference type="Pfam" id="PF00289">
    <property type="entry name" value="Biotin_carb_N"/>
    <property type="match status" value="1"/>
</dbReference>
<evidence type="ECO:0000259" key="7">
    <source>
        <dbReference type="PROSITE" id="PS50968"/>
    </source>
</evidence>
<keyword evidence="3 6" id="KW-0547">Nucleotide-binding</keyword>
<dbReference type="OrthoDB" id="9807469at2"/>
<keyword evidence="4 6" id="KW-0067">ATP-binding</keyword>
<evidence type="ECO:0000259" key="8">
    <source>
        <dbReference type="PROSITE" id="PS50975"/>
    </source>
</evidence>
<dbReference type="PROSITE" id="PS50968">
    <property type="entry name" value="BIOTINYL_LIPOYL"/>
    <property type="match status" value="1"/>
</dbReference>
<dbReference type="InterPro" id="IPR016185">
    <property type="entry name" value="PreATP-grasp_dom_sf"/>
</dbReference>
<dbReference type="GO" id="GO:0016874">
    <property type="term" value="F:ligase activity"/>
    <property type="evidence" value="ECO:0007669"/>
    <property type="project" value="UniProtKB-KW"/>
</dbReference>
<dbReference type="InterPro" id="IPR050856">
    <property type="entry name" value="Biotin_carboxylase_complex"/>
</dbReference>
<organism evidence="10 11">
    <name type="scientific">Sunxiuqinia dokdonensis</name>
    <dbReference type="NCBI Taxonomy" id="1409788"/>
    <lineage>
        <taxon>Bacteria</taxon>
        <taxon>Pseudomonadati</taxon>
        <taxon>Bacteroidota</taxon>
        <taxon>Bacteroidia</taxon>
        <taxon>Marinilabiliales</taxon>
        <taxon>Prolixibacteraceae</taxon>
        <taxon>Sunxiuqinia</taxon>
    </lineage>
</organism>
<reference evidence="11" key="1">
    <citation type="submission" date="2015-07" db="EMBL/GenBank/DDBJ databases">
        <title>Genome sequencing of Sunxiuqinia dokdonensis strain SK.</title>
        <authorList>
            <person name="Ahn S."/>
            <person name="Kim B.-C."/>
        </authorList>
    </citation>
    <scope>NUCLEOTIDE SEQUENCE [LARGE SCALE GENOMIC DNA]</scope>
    <source>
        <strain evidence="11">SK</strain>
    </source>
</reference>
<dbReference type="InterPro" id="IPR011761">
    <property type="entry name" value="ATP-grasp"/>
</dbReference>
<dbReference type="PROSITE" id="PS50975">
    <property type="entry name" value="ATP_GRASP"/>
    <property type="match status" value="1"/>
</dbReference>
<feature type="domain" description="Lipoyl-binding" evidence="7">
    <location>
        <begin position="579"/>
        <end position="655"/>
    </location>
</feature>
<dbReference type="SUPFAM" id="SSF52440">
    <property type="entry name" value="PreATP-grasp domain"/>
    <property type="match status" value="1"/>
</dbReference>
<dbReference type="InterPro" id="IPR000089">
    <property type="entry name" value="Biotin_lipoyl"/>
</dbReference>
<dbReference type="STRING" id="1409788.NC99_27620"/>
<accession>A0A0L8V8K5</accession>
<evidence type="ECO:0000256" key="2">
    <source>
        <dbReference type="ARBA" id="ARBA00022598"/>
    </source>
</evidence>
<dbReference type="InterPro" id="IPR011054">
    <property type="entry name" value="Rudment_hybrid_motif"/>
</dbReference>
<evidence type="ECO:0000259" key="9">
    <source>
        <dbReference type="PROSITE" id="PS50979"/>
    </source>
</evidence>
<dbReference type="InterPro" id="IPR011764">
    <property type="entry name" value="Biotin_carboxylation_dom"/>
</dbReference>
<dbReference type="CDD" id="cd06850">
    <property type="entry name" value="biotinyl_domain"/>
    <property type="match status" value="1"/>
</dbReference>
<dbReference type="SMART" id="SM00878">
    <property type="entry name" value="Biotin_carb_C"/>
    <property type="match status" value="1"/>
</dbReference>
<dbReference type="PANTHER" id="PTHR18866">
    <property type="entry name" value="CARBOXYLASE:PYRUVATE/ACETYL-COA/PROPIONYL-COA CARBOXYLASE"/>
    <property type="match status" value="1"/>
</dbReference>
<feature type="domain" description="Biotin carboxylation" evidence="9">
    <location>
        <begin position="3"/>
        <end position="443"/>
    </location>
</feature>
<dbReference type="GO" id="GO:0005524">
    <property type="term" value="F:ATP binding"/>
    <property type="evidence" value="ECO:0007669"/>
    <property type="project" value="UniProtKB-UniRule"/>
</dbReference>
<dbReference type="PATRIC" id="fig|1409788.3.peg.2847"/>
<dbReference type="Pfam" id="PF02786">
    <property type="entry name" value="CPSase_L_D2"/>
    <property type="match status" value="1"/>
</dbReference>
<evidence type="ECO:0000313" key="10">
    <source>
        <dbReference type="EMBL" id="KOH44532.1"/>
    </source>
</evidence>
<evidence type="ECO:0008006" key="12">
    <source>
        <dbReference type="Google" id="ProtNLM"/>
    </source>
</evidence>
<dbReference type="GO" id="GO:0046872">
    <property type="term" value="F:metal ion binding"/>
    <property type="evidence" value="ECO:0007669"/>
    <property type="project" value="InterPro"/>
</dbReference>
<dbReference type="Gene3D" id="3.30.470.20">
    <property type="entry name" value="ATP-grasp fold, B domain"/>
    <property type="match status" value="1"/>
</dbReference>
<evidence type="ECO:0000256" key="6">
    <source>
        <dbReference type="PROSITE-ProRule" id="PRU00409"/>
    </source>
</evidence>
<dbReference type="Proteomes" id="UP000036958">
    <property type="component" value="Unassembled WGS sequence"/>
</dbReference>
<dbReference type="InterPro" id="IPR005482">
    <property type="entry name" value="Biotin_COase_C"/>
</dbReference>
<dbReference type="PROSITE" id="PS00867">
    <property type="entry name" value="CPSASE_2"/>
    <property type="match status" value="1"/>
</dbReference>
<evidence type="ECO:0000313" key="11">
    <source>
        <dbReference type="Proteomes" id="UP000036958"/>
    </source>
</evidence>
<evidence type="ECO:0000256" key="1">
    <source>
        <dbReference type="ARBA" id="ARBA00001953"/>
    </source>
</evidence>
<proteinExistence type="predicted"/>
<evidence type="ECO:0000256" key="5">
    <source>
        <dbReference type="ARBA" id="ARBA00023267"/>
    </source>
</evidence>
<protein>
    <recommendedName>
        <fullName evidence="12">Biotin carboxylase</fullName>
    </recommendedName>
</protein>
<comment type="cofactor">
    <cofactor evidence="1">
        <name>biotin</name>
        <dbReference type="ChEBI" id="CHEBI:57586"/>
    </cofactor>
</comment>